<dbReference type="PROSITE" id="PS50995">
    <property type="entry name" value="HTH_MARR_2"/>
    <property type="match status" value="1"/>
</dbReference>
<evidence type="ECO:0000259" key="4">
    <source>
        <dbReference type="PROSITE" id="PS50995"/>
    </source>
</evidence>
<name>A0A4R6U9C8_9BACI</name>
<dbReference type="SMART" id="SM00347">
    <property type="entry name" value="HTH_MARR"/>
    <property type="match status" value="1"/>
</dbReference>
<organism evidence="5 6">
    <name type="scientific">Aureibacillus halotolerans</name>
    <dbReference type="NCBI Taxonomy" id="1508390"/>
    <lineage>
        <taxon>Bacteria</taxon>
        <taxon>Bacillati</taxon>
        <taxon>Bacillota</taxon>
        <taxon>Bacilli</taxon>
        <taxon>Bacillales</taxon>
        <taxon>Bacillaceae</taxon>
        <taxon>Aureibacillus</taxon>
    </lineage>
</organism>
<evidence type="ECO:0000313" key="5">
    <source>
        <dbReference type="EMBL" id="TDQ41429.1"/>
    </source>
</evidence>
<sequence>MDSKERALKLLIVLSRANRSVHDTLQDNISIHGLNLSEFAVLELLYHRGTQTIHSIGEKILVPVGSTTYIVNQLAKKGFVNRRQNPEDKRIFFADISGRGKVFMEELFPQHAVEVEKLFNVLNEEEQETLIETLKKIGFSADATNH</sequence>
<dbReference type="GO" id="GO:0003677">
    <property type="term" value="F:DNA binding"/>
    <property type="evidence" value="ECO:0007669"/>
    <property type="project" value="UniProtKB-KW"/>
</dbReference>
<dbReference type="Proteomes" id="UP000295632">
    <property type="component" value="Unassembled WGS sequence"/>
</dbReference>
<keyword evidence="6" id="KW-1185">Reference proteome</keyword>
<dbReference type="SUPFAM" id="SSF46785">
    <property type="entry name" value="Winged helix' DNA-binding domain"/>
    <property type="match status" value="1"/>
</dbReference>
<keyword evidence="2" id="KW-0238">DNA-binding</keyword>
<keyword evidence="1" id="KW-0805">Transcription regulation</keyword>
<dbReference type="PANTHER" id="PTHR42756:SF1">
    <property type="entry name" value="TRANSCRIPTIONAL REPRESSOR OF EMRAB OPERON"/>
    <property type="match status" value="1"/>
</dbReference>
<dbReference type="Pfam" id="PF01047">
    <property type="entry name" value="MarR"/>
    <property type="match status" value="1"/>
</dbReference>
<dbReference type="Gene3D" id="1.10.10.10">
    <property type="entry name" value="Winged helix-like DNA-binding domain superfamily/Winged helix DNA-binding domain"/>
    <property type="match status" value="1"/>
</dbReference>
<evidence type="ECO:0000256" key="3">
    <source>
        <dbReference type="ARBA" id="ARBA00023163"/>
    </source>
</evidence>
<dbReference type="PANTHER" id="PTHR42756">
    <property type="entry name" value="TRANSCRIPTIONAL REGULATOR, MARR"/>
    <property type="match status" value="1"/>
</dbReference>
<dbReference type="RefSeq" id="WP_243739992.1">
    <property type="nucleotide sequence ID" value="NZ_SNYJ01000003.1"/>
</dbReference>
<keyword evidence="3" id="KW-0804">Transcription</keyword>
<evidence type="ECO:0000313" key="6">
    <source>
        <dbReference type="Proteomes" id="UP000295632"/>
    </source>
</evidence>
<proteinExistence type="predicted"/>
<comment type="caution">
    <text evidence="5">The sequence shown here is derived from an EMBL/GenBank/DDBJ whole genome shotgun (WGS) entry which is preliminary data.</text>
</comment>
<gene>
    <name evidence="5" type="ORF">EV213_1036</name>
</gene>
<reference evidence="5 6" key="1">
    <citation type="submission" date="2019-03" db="EMBL/GenBank/DDBJ databases">
        <title>Genomic Encyclopedia of Type Strains, Phase IV (KMG-IV): sequencing the most valuable type-strain genomes for metagenomic binning, comparative biology and taxonomic classification.</title>
        <authorList>
            <person name="Goeker M."/>
        </authorList>
    </citation>
    <scope>NUCLEOTIDE SEQUENCE [LARGE SCALE GENOMIC DNA]</scope>
    <source>
        <strain evidence="5 6">DSM 28697</strain>
    </source>
</reference>
<dbReference type="EMBL" id="SNYJ01000003">
    <property type="protein sequence ID" value="TDQ41429.1"/>
    <property type="molecule type" value="Genomic_DNA"/>
</dbReference>
<dbReference type="InterPro" id="IPR036388">
    <property type="entry name" value="WH-like_DNA-bd_sf"/>
</dbReference>
<protein>
    <submittedName>
        <fullName evidence="5">MarR family transcriptional regulator</fullName>
    </submittedName>
</protein>
<dbReference type="InterPro" id="IPR000835">
    <property type="entry name" value="HTH_MarR-typ"/>
</dbReference>
<evidence type="ECO:0000256" key="2">
    <source>
        <dbReference type="ARBA" id="ARBA00023125"/>
    </source>
</evidence>
<feature type="domain" description="HTH marR-type" evidence="4">
    <location>
        <begin position="7"/>
        <end position="139"/>
    </location>
</feature>
<accession>A0A4R6U9C8</accession>
<evidence type="ECO:0000256" key="1">
    <source>
        <dbReference type="ARBA" id="ARBA00023015"/>
    </source>
</evidence>
<dbReference type="GO" id="GO:0003700">
    <property type="term" value="F:DNA-binding transcription factor activity"/>
    <property type="evidence" value="ECO:0007669"/>
    <property type="project" value="InterPro"/>
</dbReference>
<dbReference type="PRINTS" id="PR00598">
    <property type="entry name" value="HTHMARR"/>
</dbReference>
<dbReference type="AlphaFoldDB" id="A0A4R6U9C8"/>
<dbReference type="InterPro" id="IPR036390">
    <property type="entry name" value="WH_DNA-bd_sf"/>
</dbReference>